<keyword evidence="2" id="KW-1185">Reference proteome</keyword>
<dbReference type="EMBL" id="WNTK01000002">
    <property type="protein sequence ID" value="KAG9488834.1"/>
    <property type="molecule type" value="Genomic_DNA"/>
</dbReference>
<sequence>MSLPSLLSSCNIYKDFHHVPPLPSFLQAIQIKLFISFLRRFVLETFHHTISHRDIGTPCAAVRDTCA</sequence>
<organism evidence="1 2">
    <name type="scientific">Eleutherodactylus coqui</name>
    <name type="common">Puerto Rican coqui</name>
    <dbReference type="NCBI Taxonomy" id="57060"/>
    <lineage>
        <taxon>Eukaryota</taxon>
        <taxon>Metazoa</taxon>
        <taxon>Chordata</taxon>
        <taxon>Craniata</taxon>
        <taxon>Vertebrata</taxon>
        <taxon>Euteleostomi</taxon>
        <taxon>Amphibia</taxon>
        <taxon>Batrachia</taxon>
        <taxon>Anura</taxon>
        <taxon>Neobatrachia</taxon>
        <taxon>Hyloidea</taxon>
        <taxon>Eleutherodactylidae</taxon>
        <taxon>Eleutherodactylinae</taxon>
        <taxon>Eleutherodactylus</taxon>
        <taxon>Eleutherodactylus</taxon>
    </lineage>
</organism>
<dbReference type="Proteomes" id="UP000770717">
    <property type="component" value="Unassembled WGS sequence"/>
</dbReference>
<accession>A0A8J6FLG5</accession>
<name>A0A8J6FLG5_ELECQ</name>
<evidence type="ECO:0000313" key="2">
    <source>
        <dbReference type="Proteomes" id="UP000770717"/>
    </source>
</evidence>
<protein>
    <submittedName>
        <fullName evidence="1">Uncharacterized protein</fullName>
    </submittedName>
</protein>
<reference evidence="1" key="1">
    <citation type="thesis" date="2020" institute="ProQuest LLC" country="789 East Eisenhower Parkway, Ann Arbor, MI, USA">
        <title>Comparative Genomics and Chromosome Evolution.</title>
        <authorList>
            <person name="Mudd A.B."/>
        </authorList>
    </citation>
    <scope>NUCLEOTIDE SEQUENCE</scope>
    <source>
        <strain evidence="1">HN-11 Male</strain>
        <tissue evidence="1">Kidney and liver</tissue>
    </source>
</reference>
<dbReference type="AlphaFoldDB" id="A0A8J6FLG5"/>
<comment type="caution">
    <text evidence="1">The sequence shown here is derived from an EMBL/GenBank/DDBJ whole genome shotgun (WGS) entry which is preliminary data.</text>
</comment>
<evidence type="ECO:0000313" key="1">
    <source>
        <dbReference type="EMBL" id="KAG9488834.1"/>
    </source>
</evidence>
<proteinExistence type="predicted"/>
<gene>
    <name evidence="1" type="ORF">GDO78_005042</name>
</gene>